<evidence type="ECO:0000256" key="4">
    <source>
        <dbReference type="ARBA" id="ARBA00022729"/>
    </source>
</evidence>
<dbReference type="InterPro" id="IPR038352">
    <property type="entry name" value="Imelysin_sf"/>
</dbReference>
<dbReference type="InterPro" id="IPR009056">
    <property type="entry name" value="Cyt_c-like_dom"/>
</dbReference>
<dbReference type="Pfam" id="PF03150">
    <property type="entry name" value="CCP_MauG"/>
    <property type="match status" value="1"/>
</dbReference>
<feature type="domain" description="Cytochrome c" evidence="8">
    <location>
        <begin position="294"/>
        <end position="403"/>
    </location>
</feature>
<evidence type="ECO:0000313" key="9">
    <source>
        <dbReference type="EMBL" id="SHH35183.1"/>
    </source>
</evidence>
<evidence type="ECO:0000313" key="10">
    <source>
        <dbReference type="Proteomes" id="UP000184071"/>
    </source>
</evidence>
<dbReference type="RefSeq" id="WP_073417035.1">
    <property type="nucleotide sequence ID" value="NZ_FQWC01000007.1"/>
</dbReference>
<dbReference type="Gene3D" id="1.20.1420.20">
    <property type="entry name" value="M75 peptidase, HXXE motif"/>
    <property type="match status" value="1"/>
</dbReference>
<dbReference type="PANTHER" id="PTHR30600">
    <property type="entry name" value="CYTOCHROME C PEROXIDASE-RELATED"/>
    <property type="match status" value="1"/>
</dbReference>
<dbReference type="InterPro" id="IPR051395">
    <property type="entry name" value="Cytochrome_c_Peroxidase/MauG"/>
</dbReference>
<dbReference type="InterPro" id="IPR004852">
    <property type="entry name" value="Di-haem_cyt_c_peroxidsae"/>
</dbReference>
<dbReference type="AlphaFoldDB" id="A0A1M5SB90"/>
<dbReference type="GO" id="GO:0009055">
    <property type="term" value="F:electron transfer activity"/>
    <property type="evidence" value="ECO:0007669"/>
    <property type="project" value="InterPro"/>
</dbReference>
<dbReference type="GO" id="GO:0004130">
    <property type="term" value="F:cytochrome-c peroxidase activity"/>
    <property type="evidence" value="ECO:0007669"/>
    <property type="project" value="TreeGrafter"/>
</dbReference>
<dbReference type="EMBL" id="FQWC01000007">
    <property type="protein sequence ID" value="SHH35183.1"/>
    <property type="molecule type" value="Genomic_DNA"/>
</dbReference>
<keyword evidence="4" id="KW-0732">Signal</keyword>
<dbReference type="PROSITE" id="PS51007">
    <property type="entry name" value="CYTC"/>
    <property type="match status" value="2"/>
</dbReference>
<evidence type="ECO:0000256" key="1">
    <source>
        <dbReference type="ARBA" id="ARBA00004196"/>
    </source>
</evidence>
<evidence type="ECO:0000256" key="2">
    <source>
        <dbReference type="ARBA" id="ARBA00022617"/>
    </source>
</evidence>
<dbReference type="InterPro" id="IPR036909">
    <property type="entry name" value="Cyt_c-like_dom_sf"/>
</dbReference>
<evidence type="ECO:0000259" key="8">
    <source>
        <dbReference type="PROSITE" id="PS51007"/>
    </source>
</evidence>
<keyword evidence="5" id="KW-0560">Oxidoreductase</keyword>
<sequence length="590" mass="66729">MKKIYCLLFLFAFAACQKKNRHQEINKLFQKDITFLIEKVAELKHSVESDSAETQIQKQFLEAHKSYKKVELLSEYYSPAVSKSINGPAIPEFEQNDNITVPPEGFQVIEELVFPKYNKKNKKELLQEIGILSANLIRLEKVSNSNELTDAHVFDAMRLEVYRIITLGITGFDSPVVLNSLPEAKVSLETIEKYYQVYIENSEVSNSNEVLGILKKGKKYLQANNNFNAFDRAYFIKEILNPLSKDLFKTQSELGIPLMKEQRGLKVNAQTLFDKEAFDTEAFSGFPDYQTTPEKIALGKKLFNDPVLSGNNTRSCASCHHADKAFTDGLERAVSLDGKSMIQRNTPTLTNIAFQRVFFADSRVSYLEDQAVTVIKNENEMHGSLEKSALAIQKNAVYVKDFKKAFTKGEINEFTIKNALASYIRSLSQYDSKFDNYMQNKTAFTADEKAGFNLFAGKAKCATCHFIPLTNGTVPPNFDRSESEILGVPNKNKKLDGDLGKYVITQAAIHKNSFKTPTIRNIELTAPYMHNGVYKTLEEVIDFYDQGGGLGLGFDLPNQTLPEDKLNLSDKEKKQLIAFMKTLTDKKYVK</sequence>
<dbReference type="SUPFAM" id="SSF46626">
    <property type="entry name" value="Cytochrome c"/>
    <property type="match status" value="2"/>
</dbReference>
<name>A0A1M5SB90_9FLAO</name>
<evidence type="ECO:0000256" key="3">
    <source>
        <dbReference type="ARBA" id="ARBA00022723"/>
    </source>
</evidence>
<keyword evidence="10" id="KW-1185">Reference proteome</keyword>
<evidence type="ECO:0000256" key="5">
    <source>
        <dbReference type="ARBA" id="ARBA00023002"/>
    </source>
</evidence>
<dbReference type="GO" id="GO:0046872">
    <property type="term" value="F:metal ion binding"/>
    <property type="evidence" value="ECO:0007669"/>
    <property type="project" value="UniProtKB-KW"/>
</dbReference>
<evidence type="ECO:0000256" key="7">
    <source>
        <dbReference type="PROSITE-ProRule" id="PRU00433"/>
    </source>
</evidence>
<feature type="domain" description="Cytochrome c" evidence="8">
    <location>
        <begin position="446"/>
        <end position="584"/>
    </location>
</feature>
<dbReference type="GO" id="GO:0030313">
    <property type="term" value="C:cell envelope"/>
    <property type="evidence" value="ECO:0007669"/>
    <property type="project" value="UniProtKB-SubCell"/>
</dbReference>
<gene>
    <name evidence="9" type="ORF">SAMN05443663_10751</name>
</gene>
<dbReference type="Proteomes" id="UP000184071">
    <property type="component" value="Unassembled WGS sequence"/>
</dbReference>
<keyword evidence="6 7" id="KW-0408">Iron</keyword>
<evidence type="ECO:0000256" key="6">
    <source>
        <dbReference type="ARBA" id="ARBA00023004"/>
    </source>
</evidence>
<comment type="subcellular location">
    <subcellularLocation>
        <location evidence="1">Cell envelope</location>
    </subcellularLocation>
</comment>
<dbReference type="PANTHER" id="PTHR30600:SF10">
    <property type="entry name" value="BLL6722 PROTEIN"/>
    <property type="match status" value="1"/>
</dbReference>
<keyword evidence="3 7" id="KW-0479">Metal-binding</keyword>
<dbReference type="PROSITE" id="PS51257">
    <property type="entry name" value="PROKAR_LIPOPROTEIN"/>
    <property type="match status" value="1"/>
</dbReference>
<keyword evidence="9" id="KW-0575">Peroxidase</keyword>
<proteinExistence type="predicted"/>
<keyword evidence="2 7" id="KW-0349">Heme</keyword>
<accession>A0A1M5SB90</accession>
<protein>
    <submittedName>
        <fullName evidence="9">Cytochrome c peroxidase</fullName>
    </submittedName>
</protein>
<organism evidence="9 10">
    <name type="scientific">Flavobacterium defluvii</name>
    <dbReference type="NCBI Taxonomy" id="370979"/>
    <lineage>
        <taxon>Bacteria</taxon>
        <taxon>Pseudomonadati</taxon>
        <taxon>Bacteroidota</taxon>
        <taxon>Flavobacteriia</taxon>
        <taxon>Flavobacteriales</taxon>
        <taxon>Flavobacteriaceae</taxon>
        <taxon>Flavobacterium</taxon>
    </lineage>
</organism>
<reference evidence="10" key="1">
    <citation type="submission" date="2016-11" db="EMBL/GenBank/DDBJ databases">
        <authorList>
            <person name="Varghese N."/>
            <person name="Submissions S."/>
        </authorList>
    </citation>
    <scope>NUCLEOTIDE SEQUENCE [LARGE SCALE GENOMIC DNA]</scope>
    <source>
        <strain evidence="10">DSM 17963</strain>
    </source>
</reference>
<dbReference type="STRING" id="370979.SAMN05443663_10751"/>
<dbReference type="Gene3D" id="1.10.760.10">
    <property type="entry name" value="Cytochrome c-like domain"/>
    <property type="match status" value="2"/>
</dbReference>
<dbReference type="GO" id="GO:0020037">
    <property type="term" value="F:heme binding"/>
    <property type="evidence" value="ECO:0007669"/>
    <property type="project" value="InterPro"/>
</dbReference>
<dbReference type="OrthoDB" id="9805202at2"/>